<keyword evidence="2" id="KW-1185">Reference proteome</keyword>
<protein>
    <submittedName>
        <fullName evidence="1">Uncharacterized protein</fullName>
    </submittedName>
</protein>
<gene>
    <name evidence="1" type="ORF">RY831_03345</name>
</gene>
<dbReference type="EMBL" id="JAWIIV010000002">
    <property type="protein sequence ID" value="MEC4718168.1"/>
    <property type="molecule type" value="Genomic_DNA"/>
</dbReference>
<accession>A0ABU6J3S7</accession>
<evidence type="ECO:0000313" key="2">
    <source>
        <dbReference type="Proteomes" id="UP001352263"/>
    </source>
</evidence>
<dbReference type="Proteomes" id="UP001352263">
    <property type="component" value="Unassembled WGS sequence"/>
</dbReference>
<proteinExistence type="predicted"/>
<evidence type="ECO:0000313" key="1">
    <source>
        <dbReference type="EMBL" id="MEC4718168.1"/>
    </source>
</evidence>
<organism evidence="1 2">
    <name type="scientific">Noviherbaspirillum album</name>
    <dbReference type="NCBI Taxonomy" id="3080276"/>
    <lineage>
        <taxon>Bacteria</taxon>
        <taxon>Pseudomonadati</taxon>
        <taxon>Pseudomonadota</taxon>
        <taxon>Betaproteobacteria</taxon>
        <taxon>Burkholderiales</taxon>
        <taxon>Oxalobacteraceae</taxon>
        <taxon>Noviherbaspirillum</taxon>
    </lineage>
</organism>
<dbReference type="RefSeq" id="WP_326504922.1">
    <property type="nucleotide sequence ID" value="NZ_JAWIIV010000002.1"/>
</dbReference>
<reference evidence="1 2" key="1">
    <citation type="submission" date="2023-10" db="EMBL/GenBank/DDBJ databases">
        <title>Noviherbaspirillum sp. CPCC 100848 genome assembly.</title>
        <authorList>
            <person name="Li X.Y."/>
            <person name="Fang X.M."/>
        </authorList>
    </citation>
    <scope>NUCLEOTIDE SEQUENCE [LARGE SCALE GENOMIC DNA]</scope>
    <source>
        <strain evidence="1 2">CPCC 100848</strain>
    </source>
</reference>
<comment type="caution">
    <text evidence="1">The sequence shown here is derived from an EMBL/GenBank/DDBJ whole genome shotgun (WGS) entry which is preliminary data.</text>
</comment>
<name>A0ABU6J3S7_9BURK</name>
<sequence length="240" mass="26722">MTGNFRLDGVEISSDQELEFPTDEVLGVDHIEASDLAQLLMVFNGSRVHEQPQHDTGQDDSPPGVYFTYVNSEVVWPGHKNRIGVYRTGDENALFLAADEALEAVGAAGDPQRAVHVDHFYLHDDAPNLLGTVAFALSAIVAHRLGFSTISLIAGGGVGYNPRMFGYKFWPQLGFDADVEEIEVRGKAELRHCRSVQQIIAIDLEWWKVNGTQRWMEFDLRAESPSWGKLLEYLHGKGLI</sequence>